<feature type="region of interest" description="Disordered" evidence="4">
    <location>
        <begin position="318"/>
        <end position="392"/>
    </location>
</feature>
<organism evidence="5 6">
    <name type="scientific">Lomentospora prolificans</name>
    <dbReference type="NCBI Taxonomy" id="41688"/>
    <lineage>
        <taxon>Eukaryota</taxon>
        <taxon>Fungi</taxon>
        <taxon>Dikarya</taxon>
        <taxon>Ascomycota</taxon>
        <taxon>Pezizomycotina</taxon>
        <taxon>Sordariomycetes</taxon>
        <taxon>Hypocreomycetidae</taxon>
        <taxon>Microascales</taxon>
        <taxon>Microascaceae</taxon>
        <taxon>Lomentospora</taxon>
    </lineage>
</organism>
<dbReference type="STRING" id="41688.A0A2N3NBJ6"/>
<dbReference type="InterPro" id="IPR007175">
    <property type="entry name" value="Rpr2/Snm1/Rpp21"/>
</dbReference>
<dbReference type="EMBL" id="NLAX01000010">
    <property type="protein sequence ID" value="PKS09767.1"/>
    <property type="molecule type" value="Genomic_DNA"/>
</dbReference>
<protein>
    <submittedName>
        <fullName evidence="5">Uncharacterized protein</fullName>
    </submittedName>
</protein>
<reference evidence="5 6" key="1">
    <citation type="journal article" date="2017" name="G3 (Bethesda)">
        <title>First Draft Genome Sequence of the Pathogenic Fungus Lomentospora prolificans (Formerly Scedosporium prolificans).</title>
        <authorList>
            <person name="Luo R."/>
            <person name="Zimin A."/>
            <person name="Workman R."/>
            <person name="Fan Y."/>
            <person name="Pertea G."/>
            <person name="Grossman N."/>
            <person name="Wear M.P."/>
            <person name="Jia B."/>
            <person name="Miller H."/>
            <person name="Casadevall A."/>
            <person name="Timp W."/>
            <person name="Zhang S.X."/>
            <person name="Salzberg S.L."/>
        </authorList>
    </citation>
    <scope>NUCLEOTIDE SEQUENCE [LARGE SCALE GENOMIC DNA]</scope>
    <source>
        <strain evidence="5 6">JHH-5317</strain>
    </source>
</reference>
<dbReference type="GO" id="GO:0008270">
    <property type="term" value="F:zinc ion binding"/>
    <property type="evidence" value="ECO:0007669"/>
    <property type="project" value="TreeGrafter"/>
</dbReference>
<keyword evidence="3" id="KW-0862">Zinc</keyword>
<dbReference type="OrthoDB" id="10248838at2759"/>
<keyword evidence="6" id="KW-1185">Reference proteome</keyword>
<comment type="similarity">
    <text evidence="1">Belongs to the UPF0587 family.</text>
</comment>
<dbReference type="Pfam" id="PF05907">
    <property type="entry name" value="CXXC_Zn-b_euk"/>
    <property type="match status" value="2"/>
</dbReference>
<evidence type="ECO:0000256" key="3">
    <source>
        <dbReference type="ARBA" id="ARBA00022833"/>
    </source>
</evidence>
<dbReference type="VEuPathDB" id="FungiDB:jhhlp_004388"/>
<evidence type="ECO:0000256" key="4">
    <source>
        <dbReference type="SAM" id="MobiDB-lite"/>
    </source>
</evidence>
<dbReference type="Proteomes" id="UP000233524">
    <property type="component" value="Unassembled WGS sequence"/>
</dbReference>
<keyword evidence="2" id="KW-0479">Metal-binding</keyword>
<dbReference type="AlphaFoldDB" id="A0A2N3NBJ6"/>
<dbReference type="PANTHER" id="PTHR12857">
    <property type="entry name" value="CXXC MOTIF CONTAINING ZINC BINDING PROTEIN"/>
    <property type="match status" value="1"/>
</dbReference>
<gene>
    <name evidence="5" type="ORF">jhhlp_004388</name>
</gene>
<evidence type="ECO:0000256" key="2">
    <source>
        <dbReference type="ARBA" id="ARBA00022723"/>
    </source>
</evidence>
<sequence length="392" mass="43120">MLALVLTAELSGVTNLRPDDTEANPFWYTFKVQCTSCREIHGNNVALSRFVSLISDVASRKTIYASVAHKTPKEMNEMSGSRGEANFVWKCKNCKRESSANIKAAPAAYEQNDPPKKQKIVEFDCRGLEFVEFQPEGEWLAEGTESGTKFTGVELTEGEWFDYDEKAGEEVGITNLKWEIRTNHPCYVFIAMATVGLQARLSYLTDAAHALATTVPETSAYLMNRRNALTYNHKIPVSDVEKQHVCVACGNILIPGSSAVLAIETDKALRKRARRSNQRFAHQPASEIRKPAVEGKIERMGISKTISCGRCARKTTIQLPPPPVVGHVKPQRAKPSKPDKSKAPEAPITKSTANAVSKKRAKNRKAGLQALLTDSKAAKPSSGLSLASFMKK</sequence>
<name>A0A2N3NBJ6_9PEZI</name>
<comment type="caution">
    <text evidence="5">The sequence shown here is derived from an EMBL/GenBank/DDBJ whole genome shotgun (WGS) entry which is preliminary data.</text>
</comment>
<proteinExistence type="inferred from homology"/>
<dbReference type="Pfam" id="PF04032">
    <property type="entry name" value="Rpr2"/>
    <property type="match status" value="1"/>
</dbReference>
<evidence type="ECO:0000256" key="1">
    <source>
        <dbReference type="ARBA" id="ARBA00007818"/>
    </source>
</evidence>
<dbReference type="PANTHER" id="PTHR12857:SF0">
    <property type="entry name" value="CXXC MOTIF CONTAINING ZINC BINDING PROTEIN"/>
    <property type="match status" value="1"/>
</dbReference>
<evidence type="ECO:0000313" key="5">
    <source>
        <dbReference type="EMBL" id="PKS09767.1"/>
    </source>
</evidence>
<dbReference type="InParanoid" id="A0A2N3NBJ6"/>
<evidence type="ECO:0000313" key="6">
    <source>
        <dbReference type="Proteomes" id="UP000233524"/>
    </source>
</evidence>
<dbReference type="GO" id="GO:0006396">
    <property type="term" value="P:RNA processing"/>
    <property type="evidence" value="ECO:0007669"/>
    <property type="project" value="InterPro"/>
</dbReference>
<dbReference type="SUPFAM" id="SSF141678">
    <property type="entry name" value="MAL13P1.257-like"/>
    <property type="match status" value="1"/>
</dbReference>
<dbReference type="InterPro" id="IPR008584">
    <property type="entry name" value="CXXC_Zn-binding_euk"/>
</dbReference>
<accession>A0A2N3NBJ6</accession>